<reference evidence="2" key="1">
    <citation type="submission" date="2021-01" db="EMBL/GenBank/DDBJ databases">
        <title>Fulvivirga kasyanovii gen. nov., sp nov., a novel member of the phylum Bacteroidetes isolated from seawater in a mussel farm.</title>
        <authorList>
            <person name="Zhao L.-H."/>
            <person name="Wang Z.-J."/>
        </authorList>
    </citation>
    <scope>NUCLEOTIDE SEQUENCE</scope>
    <source>
        <strain evidence="2">29W222</strain>
    </source>
</reference>
<evidence type="ECO:0000313" key="2">
    <source>
        <dbReference type="EMBL" id="MBL6447812.1"/>
    </source>
</evidence>
<evidence type="ECO:0000313" key="3">
    <source>
        <dbReference type="Proteomes" id="UP000614216"/>
    </source>
</evidence>
<comment type="caution">
    <text evidence="2">The sequence shown here is derived from an EMBL/GenBank/DDBJ whole genome shotgun (WGS) entry which is preliminary data.</text>
</comment>
<dbReference type="Proteomes" id="UP000614216">
    <property type="component" value="Unassembled WGS sequence"/>
</dbReference>
<dbReference type="RefSeq" id="WP_202857346.1">
    <property type="nucleotide sequence ID" value="NZ_JAEUGD010000053.1"/>
</dbReference>
<name>A0A937KCR8_9BACT</name>
<organism evidence="2 3">
    <name type="scientific">Fulvivirga marina</name>
    <dbReference type="NCBI Taxonomy" id="2494733"/>
    <lineage>
        <taxon>Bacteria</taxon>
        <taxon>Pseudomonadati</taxon>
        <taxon>Bacteroidota</taxon>
        <taxon>Cytophagia</taxon>
        <taxon>Cytophagales</taxon>
        <taxon>Fulvivirgaceae</taxon>
        <taxon>Fulvivirga</taxon>
    </lineage>
</organism>
<dbReference type="InterPro" id="IPR018490">
    <property type="entry name" value="cNMP-bd_dom_sf"/>
</dbReference>
<sequence length="188" mass="21841">MEEKLNLLRIHIEKMAKLTDDEWAYVSSHFKYRAFKKHQYLVQIGQPVPSEFWIVKGLVKSFAVDSDGKEHILQFGMEDYWVSDYNAYQNKVSATLHVDCIENSEFFSISIDDKEKLCREIKAMANFSRLKTTHGFIALQQRVMSHLISSAEERYNSLLSNQPGLVQRVPKKLLASYLGVSRETLSRF</sequence>
<feature type="domain" description="Cyclic nucleotide-binding" evidence="1">
    <location>
        <begin position="33"/>
        <end position="119"/>
    </location>
</feature>
<dbReference type="Pfam" id="PF00027">
    <property type="entry name" value="cNMP_binding"/>
    <property type="match status" value="1"/>
</dbReference>
<dbReference type="EMBL" id="JAEUGD010000053">
    <property type="protein sequence ID" value="MBL6447812.1"/>
    <property type="molecule type" value="Genomic_DNA"/>
</dbReference>
<evidence type="ECO:0000259" key="1">
    <source>
        <dbReference type="Pfam" id="PF00027"/>
    </source>
</evidence>
<dbReference type="CDD" id="cd00038">
    <property type="entry name" value="CAP_ED"/>
    <property type="match status" value="1"/>
</dbReference>
<dbReference type="SUPFAM" id="SSF51206">
    <property type="entry name" value="cAMP-binding domain-like"/>
    <property type="match status" value="1"/>
</dbReference>
<proteinExistence type="predicted"/>
<dbReference type="AlphaFoldDB" id="A0A937KCR8"/>
<keyword evidence="3" id="KW-1185">Reference proteome</keyword>
<gene>
    <name evidence="2" type="ORF">JMN32_15945</name>
</gene>
<protein>
    <submittedName>
        <fullName evidence="2">Crp/Fnr family transcriptional regulator</fullName>
    </submittedName>
</protein>
<dbReference type="Gene3D" id="2.60.120.10">
    <property type="entry name" value="Jelly Rolls"/>
    <property type="match status" value="1"/>
</dbReference>
<dbReference type="InterPro" id="IPR014710">
    <property type="entry name" value="RmlC-like_jellyroll"/>
</dbReference>
<accession>A0A937KCR8</accession>
<dbReference type="InterPro" id="IPR000595">
    <property type="entry name" value="cNMP-bd_dom"/>
</dbReference>